<comment type="caution">
    <text evidence="1">The sequence shown here is derived from an EMBL/GenBank/DDBJ whole genome shotgun (WGS) entry which is preliminary data.</text>
</comment>
<dbReference type="EMBL" id="JAGIOO010000001">
    <property type="protein sequence ID" value="MBP2473685.1"/>
    <property type="molecule type" value="Genomic_DNA"/>
</dbReference>
<reference evidence="1 2" key="1">
    <citation type="submission" date="2021-03" db="EMBL/GenBank/DDBJ databases">
        <title>Sequencing the genomes of 1000 actinobacteria strains.</title>
        <authorList>
            <person name="Klenk H.-P."/>
        </authorList>
    </citation>
    <scope>NUCLEOTIDE SEQUENCE [LARGE SCALE GENOMIC DNA]</scope>
    <source>
        <strain evidence="1 2">DSM 44580</strain>
    </source>
</reference>
<dbReference type="Proteomes" id="UP001519363">
    <property type="component" value="Unassembled WGS sequence"/>
</dbReference>
<proteinExistence type="predicted"/>
<dbReference type="RefSeq" id="WP_086787060.1">
    <property type="nucleotide sequence ID" value="NZ_JAGIOO010000001.1"/>
</dbReference>
<accession>A0ABS5AAS8</accession>
<sequence>MIVRVAFAPHPPLLVPELVTGAAAETDPLRQAALQAATTLAQATPDWLVLATDQAGPATLGPDSHGTFLGFGVDVRADLGAPEGEPDPRLPLPALVAGWLRAHAGARSVTAHLLAPDATPEQCLELGTALAAKPGDHGLLVLADSSARLTLRSPVPPDPRAPDFDAVVAGALAAGDPAPLAELDPELARELWAHGRAAYQAAAAATAGRAWTAELLHSACPYGVGYHVATWV</sequence>
<evidence type="ECO:0008006" key="3">
    <source>
        <dbReference type="Google" id="ProtNLM"/>
    </source>
</evidence>
<dbReference type="Gene3D" id="3.40.830.10">
    <property type="entry name" value="LigB-like"/>
    <property type="match status" value="1"/>
</dbReference>
<dbReference type="SUPFAM" id="SSF53213">
    <property type="entry name" value="LigB-like"/>
    <property type="match status" value="1"/>
</dbReference>
<protein>
    <recommendedName>
        <fullName evidence="3">Catalytic LigB subunit of aromatic ring-opening dioxygenase</fullName>
    </recommendedName>
</protein>
<gene>
    <name evidence="1" type="ORF">JOF53_002557</name>
</gene>
<evidence type="ECO:0000313" key="2">
    <source>
        <dbReference type="Proteomes" id="UP001519363"/>
    </source>
</evidence>
<organism evidence="1 2">
    <name type="scientific">Crossiella equi</name>
    <dbReference type="NCBI Taxonomy" id="130796"/>
    <lineage>
        <taxon>Bacteria</taxon>
        <taxon>Bacillati</taxon>
        <taxon>Actinomycetota</taxon>
        <taxon>Actinomycetes</taxon>
        <taxon>Pseudonocardiales</taxon>
        <taxon>Pseudonocardiaceae</taxon>
        <taxon>Crossiella</taxon>
    </lineage>
</organism>
<keyword evidence="2" id="KW-1185">Reference proteome</keyword>
<evidence type="ECO:0000313" key="1">
    <source>
        <dbReference type="EMBL" id="MBP2473685.1"/>
    </source>
</evidence>
<name>A0ABS5AAS8_9PSEU</name>